<keyword evidence="4" id="KW-1185">Reference proteome</keyword>
<dbReference type="EMBL" id="KZ819193">
    <property type="protein sequence ID" value="PWZ00111.1"/>
    <property type="molecule type" value="Genomic_DNA"/>
</dbReference>
<feature type="transmembrane region" description="Helical" evidence="2">
    <location>
        <begin position="36"/>
        <end position="55"/>
    </location>
</feature>
<name>A0A317XS35_9BASI</name>
<feature type="non-terminal residue" evidence="3">
    <location>
        <position position="1"/>
    </location>
</feature>
<dbReference type="AlphaFoldDB" id="A0A317XS35"/>
<proteinExistence type="predicted"/>
<feature type="region of interest" description="Disordered" evidence="1">
    <location>
        <begin position="1"/>
        <end position="25"/>
    </location>
</feature>
<organism evidence="3 4">
    <name type="scientific">Testicularia cyperi</name>
    <dbReference type="NCBI Taxonomy" id="1882483"/>
    <lineage>
        <taxon>Eukaryota</taxon>
        <taxon>Fungi</taxon>
        <taxon>Dikarya</taxon>
        <taxon>Basidiomycota</taxon>
        <taxon>Ustilaginomycotina</taxon>
        <taxon>Ustilaginomycetes</taxon>
        <taxon>Ustilaginales</taxon>
        <taxon>Anthracoideaceae</taxon>
        <taxon>Testicularia</taxon>
    </lineage>
</organism>
<dbReference type="OrthoDB" id="10410901at2759"/>
<gene>
    <name evidence="3" type="ORF">BCV70DRAFT_105169</name>
</gene>
<reference evidence="3 4" key="1">
    <citation type="journal article" date="2018" name="Mol. Biol. Evol.">
        <title>Broad Genomic Sampling Reveals a Smut Pathogenic Ancestry of the Fungal Clade Ustilaginomycotina.</title>
        <authorList>
            <person name="Kijpornyongpan T."/>
            <person name="Mondo S.J."/>
            <person name="Barry K."/>
            <person name="Sandor L."/>
            <person name="Lee J."/>
            <person name="Lipzen A."/>
            <person name="Pangilinan J."/>
            <person name="LaButti K."/>
            <person name="Hainaut M."/>
            <person name="Henrissat B."/>
            <person name="Grigoriev I.V."/>
            <person name="Spatafora J.W."/>
            <person name="Aime M.C."/>
        </authorList>
    </citation>
    <scope>NUCLEOTIDE SEQUENCE [LARGE SCALE GENOMIC DNA]</scope>
    <source>
        <strain evidence="3 4">MCA 3645</strain>
    </source>
</reference>
<keyword evidence="2" id="KW-0472">Membrane</keyword>
<evidence type="ECO:0000313" key="4">
    <source>
        <dbReference type="Proteomes" id="UP000246740"/>
    </source>
</evidence>
<sequence length="287" mass="32251">PHYKKKRLRSPFCRSAQPTQRSDTPRGLSWSINMRLCKAICAAASLVLLITTVPISGARIERREFIDASMVTDEQILKEVGRFNEWLEDKIEVGDRPAMMARAKQLLEGRRRESLAQFPHLGSSSTFRKASPQEVDQLRQPAPISHGYTPNDIPFGDFLQLRSGYLGQSKDGRLVFAAPDVPGVFLYVPHARYLGTKSKVVPAERLLNIEDSYGRQSIHSNGFYPMSLPEPRTFADVAIKINDGAYLLADRVPLNRMGYSRDELDPVFLNGGTTSSLTRLHRPEPVE</sequence>
<protein>
    <submittedName>
        <fullName evidence="3">Uncharacterized protein</fullName>
    </submittedName>
</protein>
<keyword evidence="2" id="KW-0812">Transmembrane</keyword>
<evidence type="ECO:0000256" key="1">
    <source>
        <dbReference type="SAM" id="MobiDB-lite"/>
    </source>
</evidence>
<accession>A0A317XS35</accession>
<evidence type="ECO:0000313" key="3">
    <source>
        <dbReference type="EMBL" id="PWZ00111.1"/>
    </source>
</evidence>
<keyword evidence="2" id="KW-1133">Transmembrane helix</keyword>
<dbReference type="Proteomes" id="UP000246740">
    <property type="component" value="Unassembled WGS sequence"/>
</dbReference>
<dbReference type="InParanoid" id="A0A317XS35"/>
<evidence type="ECO:0000256" key="2">
    <source>
        <dbReference type="SAM" id="Phobius"/>
    </source>
</evidence>